<feature type="domain" description="ABC transporter" evidence="11">
    <location>
        <begin position="203"/>
        <end position="443"/>
    </location>
</feature>
<evidence type="ECO:0000259" key="11">
    <source>
        <dbReference type="PROSITE" id="PS50893"/>
    </source>
</evidence>
<dbReference type="KEGG" id="mpi:Mpet_2247"/>
<feature type="domain" description="ABC transporter" evidence="11">
    <location>
        <begin position="462"/>
        <end position="680"/>
    </location>
</feature>
<dbReference type="PANTHER" id="PTHR43553:SF21">
    <property type="entry name" value="ABC TRANSPORTER ATP-BINDING PROTEIN MA_1418-RELATED"/>
    <property type="match status" value="1"/>
</dbReference>
<dbReference type="Pfam" id="PF00005">
    <property type="entry name" value="ABC_tran"/>
    <property type="match status" value="2"/>
</dbReference>
<evidence type="ECO:0000256" key="7">
    <source>
        <dbReference type="ARBA" id="ARBA00022967"/>
    </source>
</evidence>
<dbReference type="OrthoDB" id="35850at2157"/>
<keyword evidence="10" id="KW-1133">Transmembrane helix</keyword>
<dbReference type="EMBL" id="CP002117">
    <property type="protein sequence ID" value="ADN36995.1"/>
    <property type="molecule type" value="Genomic_DNA"/>
</dbReference>
<dbReference type="CDD" id="cd03225">
    <property type="entry name" value="ABC_cobalt_CbiO_domain1"/>
    <property type="match status" value="2"/>
</dbReference>
<evidence type="ECO:0000256" key="4">
    <source>
        <dbReference type="ARBA" id="ARBA00022475"/>
    </source>
</evidence>
<gene>
    <name evidence="12" type="ordered locus">Mpet_2247</name>
</gene>
<keyword evidence="6" id="KW-0067">ATP-binding</keyword>
<keyword evidence="13" id="KW-1185">Reference proteome</keyword>
<keyword evidence="10" id="KW-0812">Transmembrane</keyword>
<dbReference type="eggNOG" id="arCOG00185">
    <property type="taxonomic scope" value="Archaea"/>
</dbReference>
<evidence type="ECO:0000256" key="5">
    <source>
        <dbReference type="ARBA" id="ARBA00022741"/>
    </source>
</evidence>
<dbReference type="PROSITE" id="PS50893">
    <property type="entry name" value="ABC_TRANSPORTER_2"/>
    <property type="match status" value="2"/>
</dbReference>
<feature type="transmembrane region" description="Helical" evidence="10">
    <location>
        <begin position="54"/>
        <end position="72"/>
    </location>
</feature>
<dbReference type="NCBIfam" id="NF010167">
    <property type="entry name" value="PRK13648.1"/>
    <property type="match status" value="2"/>
</dbReference>
<dbReference type="SUPFAM" id="SSF52540">
    <property type="entry name" value="P-loop containing nucleoside triphosphate hydrolases"/>
    <property type="match status" value="2"/>
</dbReference>
<comment type="function">
    <text evidence="9">Probably part of an ABC transporter complex. Responsible for energy coupling to the transport system.</text>
</comment>
<comment type="subcellular location">
    <subcellularLocation>
        <location evidence="1">Cell membrane</location>
    </subcellularLocation>
</comment>
<evidence type="ECO:0000256" key="10">
    <source>
        <dbReference type="SAM" id="Phobius"/>
    </source>
</evidence>
<keyword evidence="3" id="KW-0813">Transport</keyword>
<comment type="similarity">
    <text evidence="2">Belongs to the ABC transporter superfamily.</text>
</comment>
<dbReference type="AlphaFoldDB" id="E1RKQ6"/>
<dbReference type="InterPro" id="IPR003593">
    <property type="entry name" value="AAA+_ATPase"/>
</dbReference>
<dbReference type="FunFam" id="3.40.50.300:FF:000224">
    <property type="entry name" value="Energy-coupling factor transporter ATP-binding protein EcfA"/>
    <property type="match status" value="1"/>
</dbReference>
<keyword evidence="7" id="KW-1278">Translocase</keyword>
<dbReference type="InterPro" id="IPR017871">
    <property type="entry name" value="ABC_transporter-like_CS"/>
</dbReference>
<evidence type="ECO:0000256" key="6">
    <source>
        <dbReference type="ARBA" id="ARBA00022840"/>
    </source>
</evidence>
<dbReference type="InterPro" id="IPR027417">
    <property type="entry name" value="P-loop_NTPase"/>
</dbReference>
<dbReference type="GO" id="GO:0005524">
    <property type="term" value="F:ATP binding"/>
    <property type="evidence" value="ECO:0007669"/>
    <property type="project" value="UniProtKB-KW"/>
</dbReference>
<evidence type="ECO:0000313" key="13">
    <source>
        <dbReference type="Proteomes" id="UP000006565"/>
    </source>
</evidence>
<evidence type="ECO:0000256" key="2">
    <source>
        <dbReference type="ARBA" id="ARBA00005417"/>
    </source>
</evidence>
<dbReference type="PROSITE" id="PS00211">
    <property type="entry name" value="ABC_TRANSPORTER_1"/>
    <property type="match status" value="1"/>
</dbReference>
<accession>E1RKQ6</accession>
<evidence type="ECO:0000256" key="3">
    <source>
        <dbReference type="ARBA" id="ARBA00022448"/>
    </source>
</evidence>
<feature type="transmembrane region" description="Helical" evidence="10">
    <location>
        <begin position="106"/>
        <end position="133"/>
    </location>
</feature>
<protein>
    <submittedName>
        <fullName evidence="12">ABC transporter related protein</fullName>
    </submittedName>
</protein>
<dbReference type="STRING" id="679926.Mpet_2247"/>
<evidence type="ECO:0000256" key="8">
    <source>
        <dbReference type="ARBA" id="ARBA00023136"/>
    </source>
</evidence>
<dbReference type="SMART" id="SM00382">
    <property type="entry name" value="AAA"/>
    <property type="match status" value="2"/>
</dbReference>
<evidence type="ECO:0000313" key="12">
    <source>
        <dbReference type="EMBL" id="ADN36995.1"/>
    </source>
</evidence>
<dbReference type="Proteomes" id="UP000006565">
    <property type="component" value="Chromosome"/>
</dbReference>
<dbReference type="GO" id="GO:0043190">
    <property type="term" value="C:ATP-binding cassette (ABC) transporter complex"/>
    <property type="evidence" value="ECO:0007669"/>
    <property type="project" value="TreeGrafter"/>
</dbReference>
<keyword evidence="5" id="KW-0547">Nucleotide-binding</keyword>
<organism evidence="12 13">
    <name type="scientific">Methanolacinia petrolearia (strain DSM 11571 / OCM 486 / SEBR 4847)</name>
    <name type="common">Methanoplanus petrolearius</name>
    <dbReference type="NCBI Taxonomy" id="679926"/>
    <lineage>
        <taxon>Archaea</taxon>
        <taxon>Methanobacteriati</taxon>
        <taxon>Methanobacteriota</taxon>
        <taxon>Stenosarchaea group</taxon>
        <taxon>Methanomicrobia</taxon>
        <taxon>Methanomicrobiales</taxon>
        <taxon>Methanomicrobiaceae</taxon>
        <taxon>Methanolacinia</taxon>
    </lineage>
</organism>
<dbReference type="eggNOG" id="arCOG05180">
    <property type="taxonomic scope" value="Archaea"/>
</dbReference>
<dbReference type="InterPro" id="IPR003439">
    <property type="entry name" value="ABC_transporter-like_ATP-bd"/>
</dbReference>
<keyword evidence="8 10" id="KW-0472">Membrane</keyword>
<dbReference type="InterPro" id="IPR050095">
    <property type="entry name" value="ECF_ABC_transporter_ATP-bd"/>
</dbReference>
<dbReference type="GO" id="GO:0042626">
    <property type="term" value="F:ATPase-coupled transmembrane transporter activity"/>
    <property type="evidence" value="ECO:0007669"/>
    <property type="project" value="TreeGrafter"/>
</dbReference>
<dbReference type="RefSeq" id="WP_013330172.1">
    <property type="nucleotide sequence ID" value="NC_014507.1"/>
</dbReference>
<keyword evidence="4" id="KW-1003">Cell membrane</keyword>
<dbReference type="Gene3D" id="3.40.50.300">
    <property type="entry name" value="P-loop containing nucleotide triphosphate hydrolases"/>
    <property type="match status" value="2"/>
</dbReference>
<dbReference type="InterPro" id="IPR015856">
    <property type="entry name" value="ABC_transpr_CbiO/EcfA_su"/>
</dbReference>
<dbReference type="PANTHER" id="PTHR43553">
    <property type="entry name" value="HEAVY METAL TRANSPORTER"/>
    <property type="match status" value="1"/>
</dbReference>
<dbReference type="GO" id="GO:0016887">
    <property type="term" value="F:ATP hydrolysis activity"/>
    <property type="evidence" value="ECO:0007669"/>
    <property type="project" value="InterPro"/>
</dbReference>
<sequence length="680" mass="72897">MKSKDIAIVGILLAIGAILRYFSNIIPGAIVANPIIALYCLAIILIAPRARDALGIGIVAGIVSALISHSIFPPGNLISEPVGALVCLGVYSVTRKRLPLSPGISTLVATLASGFTFLLVSIVVIVAGIIPLAGQYNTIGAFVVTLSPIVIATAVFNSVITQVLYFPSSRILMRGIKGEAEPAPAKAEGISPSGEGIISPVAVEFKDYTYNYPAGKRPALSDINLKINRGECVLINGTTGAGKTTLCLAAAGILHHEYEGREEGTISIFGRDVSSYADMGDIGKHVGVVFDDADAQLIFTTVEEEVLSGLENRGLEAEDVVKRLEDIMKLTNIEHLRYRSPHTLSGGQKQRVALASTLASGNDCLILDEATAELDTVATEQIIAVLTRLKNEGKTIIVVEQKPKALSAIADRVIFIDNGRLVNEISPSEFFSEREKEEAEKTVTFGYSLDGKNRNGSGEPVVSIRDLVHDYGGFRALDGISVDFYPGEFIAIIGENGSGKTTLSKHLNGLLKPTSGTVMISGIDSSGSGVIELSRHVGLVFQNPDTMLFEDTIEREIEFGLKNISMDYQEGYIDEVIDEVGLSEQKGAFPRSMSRGERQRLAIACVVAMKPKVILLDEPTTGLDPVESERIMNILEGLSGAGHTIIMVSHDLDIVRNHAARIIKMADGKIVSDTFREVNE</sequence>
<dbReference type="GeneID" id="9744732"/>
<reference evidence="12 13" key="1">
    <citation type="journal article" date="2010" name="Stand. Genomic Sci.">
        <title>Complete genome sequence of Methanoplanus petrolearius type strain (SEBR 4847).</title>
        <authorList>
            <person name="Brambilla E."/>
            <person name="Djao O.D."/>
            <person name="Daligault H."/>
            <person name="Lapidus A."/>
            <person name="Lucas S."/>
            <person name="Hammon N."/>
            <person name="Nolan M."/>
            <person name="Tice H."/>
            <person name="Cheng J.F."/>
            <person name="Han C."/>
            <person name="Tapia R."/>
            <person name="Goodwin L."/>
            <person name="Pitluck S."/>
            <person name="Liolios K."/>
            <person name="Ivanova N."/>
            <person name="Mavromatis K."/>
            <person name="Mikhailova N."/>
            <person name="Pati A."/>
            <person name="Chen A."/>
            <person name="Palaniappan K."/>
            <person name="Land M."/>
            <person name="Hauser L."/>
            <person name="Chang Y.J."/>
            <person name="Jeffries C.D."/>
            <person name="Rohde M."/>
            <person name="Spring S."/>
            <person name="Sikorski J."/>
            <person name="Goker M."/>
            <person name="Woyke T."/>
            <person name="Bristow J."/>
            <person name="Eisen J.A."/>
            <person name="Markowitz V."/>
            <person name="Hugenholtz P."/>
            <person name="Kyrpides N.C."/>
            <person name="Klenk H.P."/>
        </authorList>
    </citation>
    <scope>NUCLEOTIDE SEQUENCE [LARGE SCALE GENOMIC DNA]</scope>
    <source>
        <strain evidence="13">DSM 11571 / OCM 486 / SEBR 4847</strain>
    </source>
</reference>
<feature type="transmembrane region" description="Helical" evidence="10">
    <location>
        <begin position="29"/>
        <end position="47"/>
    </location>
</feature>
<evidence type="ECO:0000256" key="1">
    <source>
        <dbReference type="ARBA" id="ARBA00004236"/>
    </source>
</evidence>
<feature type="transmembrane region" description="Helical" evidence="10">
    <location>
        <begin position="139"/>
        <end position="166"/>
    </location>
</feature>
<feature type="transmembrane region" description="Helical" evidence="10">
    <location>
        <begin position="7"/>
        <end position="23"/>
    </location>
</feature>
<proteinExistence type="inferred from homology"/>
<evidence type="ECO:0000256" key="9">
    <source>
        <dbReference type="ARBA" id="ARBA00025157"/>
    </source>
</evidence>
<dbReference type="HOGENOM" id="CLU_000604_86_7_2"/>
<name>E1RKQ6_METP4</name>